<keyword evidence="2" id="KW-1185">Reference proteome</keyword>
<protein>
    <submittedName>
        <fullName evidence="1">Uncharacterized protein</fullName>
    </submittedName>
</protein>
<dbReference type="EMBL" id="ML208373">
    <property type="protein sequence ID" value="TFK67529.1"/>
    <property type="molecule type" value="Genomic_DNA"/>
</dbReference>
<accession>A0ACD3AQE6</accession>
<name>A0ACD3AQE6_9AGAR</name>
<reference evidence="1 2" key="1">
    <citation type="journal article" date="2019" name="Nat. Ecol. Evol.">
        <title>Megaphylogeny resolves global patterns of mushroom evolution.</title>
        <authorList>
            <person name="Varga T."/>
            <person name="Krizsan K."/>
            <person name="Foldi C."/>
            <person name="Dima B."/>
            <person name="Sanchez-Garcia M."/>
            <person name="Sanchez-Ramirez S."/>
            <person name="Szollosi G.J."/>
            <person name="Szarkandi J.G."/>
            <person name="Papp V."/>
            <person name="Albert L."/>
            <person name="Andreopoulos W."/>
            <person name="Angelini C."/>
            <person name="Antonin V."/>
            <person name="Barry K.W."/>
            <person name="Bougher N.L."/>
            <person name="Buchanan P."/>
            <person name="Buyck B."/>
            <person name="Bense V."/>
            <person name="Catcheside P."/>
            <person name="Chovatia M."/>
            <person name="Cooper J."/>
            <person name="Damon W."/>
            <person name="Desjardin D."/>
            <person name="Finy P."/>
            <person name="Geml J."/>
            <person name="Haridas S."/>
            <person name="Hughes K."/>
            <person name="Justo A."/>
            <person name="Karasinski D."/>
            <person name="Kautmanova I."/>
            <person name="Kiss B."/>
            <person name="Kocsube S."/>
            <person name="Kotiranta H."/>
            <person name="LaButti K.M."/>
            <person name="Lechner B.E."/>
            <person name="Liimatainen K."/>
            <person name="Lipzen A."/>
            <person name="Lukacs Z."/>
            <person name="Mihaltcheva S."/>
            <person name="Morgado L.N."/>
            <person name="Niskanen T."/>
            <person name="Noordeloos M.E."/>
            <person name="Ohm R.A."/>
            <person name="Ortiz-Santana B."/>
            <person name="Ovrebo C."/>
            <person name="Racz N."/>
            <person name="Riley R."/>
            <person name="Savchenko A."/>
            <person name="Shiryaev A."/>
            <person name="Soop K."/>
            <person name="Spirin V."/>
            <person name="Szebenyi C."/>
            <person name="Tomsovsky M."/>
            <person name="Tulloss R.E."/>
            <person name="Uehling J."/>
            <person name="Grigoriev I.V."/>
            <person name="Vagvolgyi C."/>
            <person name="Papp T."/>
            <person name="Martin F.M."/>
            <person name="Miettinen O."/>
            <person name="Hibbett D.S."/>
            <person name="Nagy L.G."/>
        </authorList>
    </citation>
    <scope>NUCLEOTIDE SEQUENCE [LARGE SCALE GENOMIC DNA]</scope>
    <source>
        <strain evidence="1 2">NL-1719</strain>
    </source>
</reference>
<gene>
    <name evidence="1" type="ORF">BDN72DRAFT_92652</name>
</gene>
<evidence type="ECO:0000313" key="2">
    <source>
        <dbReference type="Proteomes" id="UP000308600"/>
    </source>
</evidence>
<evidence type="ECO:0000313" key="1">
    <source>
        <dbReference type="EMBL" id="TFK67529.1"/>
    </source>
</evidence>
<proteinExistence type="predicted"/>
<sequence>MNPLRRPHLLYLFRESATILNVFRFHLLSLHHPLNQCDHRRYHNRFDCIPKNNVDVETMSIRSGPSHVISPPSAQLGEEYTIFGRSAWASNLGLLDEDERMKMAEDERWGHRENVNPMTTGMTRTFWGCLCHLWGCMLVSHRVKSTATTTPTLVSTSASTSIHPPTPFLSNNKKKGH</sequence>
<dbReference type="Proteomes" id="UP000308600">
    <property type="component" value="Unassembled WGS sequence"/>
</dbReference>
<organism evidence="1 2">
    <name type="scientific">Pluteus cervinus</name>
    <dbReference type="NCBI Taxonomy" id="181527"/>
    <lineage>
        <taxon>Eukaryota</taxon>
        <taxon>Fungi</taxon>
        <taxon>Dikarya</taxon>
        <taxon>Basidiomycota</taxon>
        <taxon>Agaricomycotina</taxon>
        <taxon>Agaricomycetes</taxon>
        <taxon>Agaricomycetidae</taxon>
        <taxon>Agaricales</taxon>
        <taxon>Pluteineae</taxon>
        <taxon>Pluteaceae</taxon>
        <taxon>Pluteus</taxon>
    </lineage>
</organism>